<feature type="compositionally biased region" description="Basic and acidic residues" evidence="1">
    <location>
        <begin position="1"/>
        <end position="10"/>
    </location>
</feature>
<dbReference type="EMBL" id="JAAMPI010001227">
    <property type="protein sequence ID" value="KAF4626093.1"/>
    <property type="molecule type" value="Genomic_DNA"/>
</dbReference>
<proteinExistence type="predicted"/>
<dbReference type="OrthoDB" id="3485480at2759"/>
<keyword evidence="3" id="KW-1185">Reference proteome</keyword>
<accession>A0A8H4RAS6</accession>
<name>A0A8H4RAS6_9HELO</name>
<comment type="caution">
    <text evidence="2">The sequence shown here is derived from an EMBL/GenBank/DDBJ whole genome shotgun (WGS) entry which is preliminary data.</text>
</comment>
<protein>
    <submittedName>
        <fullName evidence="2">Uncharacterized protein</fullName>
    </submittedName>
</protein>
<feature type="region of interest" description="Disordered" evidence="1">
    <location>
        <begin position="1"/>
        <end position="25"/>
    </location>
</feature>
<reference evidence="2 3" key="1">
    <citation type="submission" date="2020-03" db="EMBL/GenBank/DDBJ databases">
        <title>Draft Genome Sequence of Cudoniella acicularis.</title>
        <authorList>
            <person name="Buettner E."/>
            <person name="Kellner H."/>
        </authorList>
    </citation>
    <scope>NUCLEOTIDE SEQUENCE [LARGE SCALE GENOMIC DNA]</scope>
    <source>
        <strain evidence="2 3">DSM 108380</strain>
    </source>
</reference>
<dbReference type="Gene3D" id="2.160.20.80">
    <property type="entry name" value="E3 ubiquitin-protein ligase SopA"/>
    <property type="match status" value="1"/>
</dbReference>
<evidence type="ECO:0000313" key="3">
    <source>
        <dbReference type="Proteomes" id="UP000566819"/>
    </source>
</evidence>
<sequence>MDPPQKKHQELPSGENSTSTSINTCPPATSLTLRFHDYIKGIKKAKHILGEELQNIGLRDCTILQGTLKNCKLENCIVQSSNLCKLRSTKICLSDAKDCEFLGCQIQNTDAKLSAILGGCLQKCRLASVDISGSILMECKMSETLKTVSNVDLLLYEKLAAEVRLMILRYAIHSRGKTPALIVALRGNQKLYSEALELLNSTCTFETPQGKCNLNDSTVVFDISKTAFSKVQKFFCRPSYPPEPSSLLITDSPTHSPAHAQLIHHAMEGNLAHIKSLTIKAACWDLGWFVFCDKIWRCLDNLPSLERFSIILSCSNFGCSAVMSLAERINEATGVTGVPGNQRHVKLDSAKARRCNFYHLIVRNEPTYFTRTWEAPKVQKLDFNHWMKE</sequence>
<evidence type="ECO:0000313" key="2">
    <source>
        <dbReference type="EMBL" id="KAF4626093.1"/>
    </source>
</evidence>
<feature type="compositionally biased region" description="Polar residues" evidence="1">
    <location>
        <begin position="14"/>
        <end position="25"/>
    </location>
</feature>
<gene>
    <name evidence="2" type="ORF">G7Y89_g12068</name>
</gene>
<dbReference type="SUPFAM" id="SSF141571">
    <property type="entry name" value="Pentapeptide repeat-like"/>
    <property type="match status" value="1"/>
</dbReference>
<evidence type="ECO:0000256" key="1">
    <source>
        <dbReference type="SAM" id="MobiDB-lite"/>
    </source>
</evidence>
<dbReference type="Proteomes" id="UP000566819">
    <property type="component" value="Unassembled WGS sequence"/>
</dbReference>
<dbReference type="AlphaFoldDB" id="A0A8H4RAS6"/>
<organism evidence="2 3">
    <name type="scientific">Cudoniella acicularis</name>
    <dbReference type="NCBI Taxonomy" id="354080"/>
    <lineage>
        <taxon>Eukaryota</taxon>
        <taxon>Fungi</taxon>
        <taxon>Dikarya</taxon>
        <taxon>Ascomycota</taxon>
        <taxon>Pezizomycotina</taxon>
        <taxon>Leotiomycetes</taxon>
        <taxon>Helotiales</taxon>
        <taxon>Tricladiaceae</taxon>
        <taxon>Cudoniella</taxon>
    </lineage>
</organism>